<evidence type="ECO:0000313" key="2">
    <source>
        <dbReference type="EMBL" id="MFD2460713.1"/>
    </source>
</evidence>
<dbReference type="SUPFAM" id="SSF51338">
    <property type="entry name" value="Composite domain of metallo-dependent hydrolases"/>
    <property type="match status" value="1"/>
</dbReference>
<dbReference type="InterPro" id="IPR011059">
    <property type="entry name" value="Metal-dep_hydrolase_composite"/>
</dbReference>
<evidence type="ECO:0000259" key="1">
    <source>
        <dbReference type="Pfam" id="PF01979"/>
    </source>
</evidence>
<dbReference type="Gene3D" id="2.30.40.10">
    <property type="entry name" value="Urease, subunit C, domain 1"/>
    <property type="match status" value="1"/>
</dbReference>
<evidence type="ECO:0000313" key="3">
    <source>
        <dbReference type="Proteomes" id="UP001597419"/>
    </source>
</evidence>
<comment type="caution">
    <text evidence="2">The sequence shown here is derived from an EMBL/GenBank/DDBJ whole genome shotgun (WGS) entry which is preliminary data.</text>
</comment>
<organism evidence="2 3">
    <name type="scientific">Amycolatopsis samaneae</name>
    <dbReference type="NCBI Taxonomy" id="664691"/>
    <lineage>
        <taxon>Bacteria</taxon>
        <taxon>Bacillati</taxon>
        <taxon>Actinomycetota</taxon>
        <taxon>Actinomycetes</taxon>
        <taxon>Pseudonocardiales</taxon>
        <taxon>Pseudonocardiaceae</taxon>
        <taxon>Amycolatopsis</taxon>
    </lineage>
</organism>
<accession>A0ABW5GIN9</accession>
<dbReference type="PANTHER" id="PTHR43135:SF3">
    <property type="entry name" value="ALPHA-D-RIBOSE 1-METHYLPHOSPHONATE 5-TRIPHOSPHATE DIPHOSPHATASE"/>
    <property type="match status" value="1"/>
</dbReference>
<dbReference type="SUPFAM" id="SSF51556">
    <property type="entry name" value="Metallo-dependent hydrolases"/>
    <property type="match status" value="1"/>
</dbReference>
<reference evidence="3" key="1">
    <citation type="journal article" date="2019" name="Int. J. Syst. Evol. Microbiol.">
        <title>The Global Catalogue of Microorganisms (GCM) 10K type strain sequencing project: providing services to taxonomists for standard genome sequencing and annotation.</title>
        <authorList>
            <consortium name="The Broad Institute Genomics Platform"/>
            <consortium name="The Broad Institute Genome Sequencing Center for Infectious Disease"/>
            <person name="Wu L."/>
            <person name="Ma J."/>
        </authorList>
    </citation>
    <scope>NUCLEOTIDE SEQUENCE [LARGE SCALE GENOMIC DNA]</scope>
    <source>
        <strain evidence="3">CGMCC 4.7643</strain>
    </source>
</reference>
<dbReference type="CDD" id="cd01299">
    <property type="entry name" value="Met_dep_hydrolase_A"/>
    <property type="match status" value="1"/>
</dbReference>
<keyword evidence="3" id="KW-1185">Reference proteome</keyword>
<dbReference type="Gene3D" id="3.20.20.140">
    <property type="entry name" value="Metal-dependent hydrolases"/>
    <property type="match status" value="1"/>
</dbReference>
<dbReference type="Proteomes" id="UP001597419">
    <property type="component" value="Unassembled WGS sequence"/>
</dbReference>
<gene>
    <name evidence="2" type="ORF">ACFSYJ_19060</name>
</gene>
<dbReference type="RefSeq" id="WP_345394163.1">
    <property type="nucleotide sequence ID" value="NZ_BAABHG010000006.1"/>
</dbReference>
<name>A0ABW5GIN9_9PSEU</name>
<dbReference type="EMBL" id="JBHUKU010000009">
    <property type="protein sequence ID" value="MFD2460713.1"/>
    <property type="molecule type" value="Genomic_DNA"/>
</dbReference>
<dbReference type="InterPro" id="IPR051781">
    <property type="entry name" value="Metallo-dep_Hydrolase"/>
</dbReference>
<dbReference type="InterPro" id="IPR057744">
    <property type="entry name" value="OTAase-like"/>
</dbReference>
<dbReference type="InterPro" id="IPR032466">
    <property type="entry name" value="Metal_Hydrolase"/>
</dbReference>
<sequence>MSGAWGLRAARLFDGAAAHHGSPLVVIRDEEVVAVDVSGARPAHDLPVTDLGDVTLLPGLVDAHTHLGFEPGALDPRPLGGEDDEARRQALLDRMRRHAGQALRAGVTTVRDLGDWDYLALEVRDGFARGTGPEILAAGPPITSTGGHCWFLGGEADRPDELRAAVAERVARGVDVVKVMATGGGITPGSAPYQSQYDVERLRVVVEAAHAANLMVTAHAHGADGIADAVRAGVDGVEHGTFMTADGVAADWAVVREMAERGVYVGVTAGRVLGGAPLSPRVLAARELLPRMRAEGVRLVCSSDAGVVVEKPHDCLPSGLAEFQSFVDMSAVEVLAAVTGVAADSCGVGHRKGRIRAGFDADLVAVSGDPGEDLGALREVVAVFRAGERVPR</sequence>
<dbReference type="InterPro" id="IPR006680">
    <property type="entry name" value="Amidohydro-rel"/>
</dbReference>
<dbReference type="Pfam" id="PF01979">
    <property type="entry name" value="Amidohydro_1"/>
    <property type="match status" value="1"/>
</dbReference>
<proteinExistence type="predicted"/>
<feature type="domain" description="Amidohydrolase-related" evidence="1">
    <location>
        <begin position="55"/>
        <end position="388"/>
    </location>
</feature>
<dbReference type="PANTHER" id="PTHR43135">
    <property type="entry name" value="ALPHA-D-RIBOSE 1-METHYLPHOSPHONATE 5-TRIPHOSPHATE DIPHOSPHATASE"/>
    <property type="match status" value="1"/>
</dbReference>
<protein>
    <submittedName>
        <fullName evidence="2">Amidohydrolase family protein</fullName>
    </submittedName>
</protein>